<reference evidence="1" key="1">
    <citation type="submission" date="2020-02" db="EMBL/GenBank/DDBJ databases">
        <authorList>
            <person name="Meier V. D."/>
        </authorList>
    </citation>
    <scope>NUCLEOTIDE SEQUENCE</scope>
    <source>
        <strain evidence="1">AVDCRST_MAG89</strain>
    </source>
</reference>
<dbReference type="Gene3D" id="2.40.350.10">
    <property type="entry name" value="SO1590-like"/>
    <property type="match status" value="1"/>
</dbReference>
<dbReference type="EMBL" id="CADCTV010001111">
    <property type="protein sequence ID" value="CAA9379879.1"/>
    <property type="molecule type" value="Genomic_DNA"/>
</dbReference>
<dbReference type="SUPFAM" id="SSF159238">
    <property type="entry name" value="SO1590-like"/>
    <property type="match status" value="1"/>
</dbReference>
<organism evidence="1">
    <name type="scientific">uncultured Gemmatimonadota bacterium</name>
    <dbReference type="NCBI Taxonomy" id="203437"/>
    <lineage>
        <taxon>Bacteria</taxon>
        <taxon>Pseudomonadati</taxon>
        <taxon>Gemmatimonadota</taxon>
        <taxon>environmental samples</taxon>
    </lineage>
</organism>
<evidence type="ECO:0008006" key="2">
    <source>
        <dbReference type="Google" id="ProtNLM"/>
    </source>
</evidence>
<proteinExistence type="predicted"/>
<dbReference type="Pfam" id="PF11528">
    <property type="entry name" value="DUF3224"/>
    <property type="match status" value="1"/>
</dbReference>
<dbReference type="AlphaFoldDB" id="A0A6J4N744"/>
<accession>A0A6J4N744</accession>
<dbReference type="InterPro" id="IPR023159">
    <property type="entry name" value="SO1590-like_sf"/>
</dbReference>
<name>A0A6J4N744_9BACT</name>
<dbReference type="InterPro" id="IPR021607">
    <property type="entry name" value="DUF3224"/>
</dbReference>
<evidence type="ECO:0000313" key="1">
    <source>
        <dbReference type="EMBL" id="CAA9379879.1"/>
    </source>
</evidence>
<sequence length="138" mass="14484">MTQRATGSFEVKLTPQPVHDGADGILGRQSIAKEFRGALAGTSRGEMLAFWSNETNSGAYVAIERVTGTLGGRTGSFLLVHKGVMDAGGGPPLDITVAPNSGDGELKGIAGSMDIIMESGRHDYIFEYTLPARGAESR</sequence>
<protein>
    <recommendedName>
        <fullName evidence="2">DUF3224 domain-containing protein</fullName>
    </recommendedName>
</protein>
<gene>
    <name evidence="1" type="ORF">AVDCRST_MAG89-5293</name>
</gene>